<keyword evidence="5 12" id="KW-0326">Glycosidase</keyword>
<keyword evidence="2" id="KW-0732">Signal</keyword>
<protein>
    <recommendedName>
        <fullName evidence="7">pullulanase</fullName>
        <ecNumber evidence="7">3.2.1.41</ecNumber>
    </recommendedName>
    <alternativeName>
        <fullName evidence="8">Alpha-dextrin endo-1,6-alpha-glucosidase</fullName>
    </alternativeName>
    <alternativeName>
        <fullName evidence="9">Pullulan 6-glucanohydrolase</fullName>
    </alternativeName>
</protein>
<dbReference type="InterPro" id="IPR049117">
    <property type="entry name" value="pulA_all-beta"/>
</dbReference>
<gene>
    <name evidence="12" type="ORF">J2S10_005295</name>
</gene>
<evidence type="ECO:0000256" key="7">
    <source>
        <dbReference type="ARBA" id="ARBA00024062"/>
    </source>
</evidence>
<dbReference type="Pfam" id="PF02922">
    <property type="entry name" value="CBM_48"/>
    <property type="match status" value="1"/>
</dbReference>
<keyword evidence="13" id="KW-1185">Reference proteome</keyword>
<dbReference type="EC" id="3.2.1.41" evidence="7"/>
<dbReference type="InterPro" id="IPR004193">
    <property type="entry name" value="Glyco_hydro_13_N"/>
</dbReference>
<proteinExistence type="inferred from homology"/>
<dbReference type="CDD" id="cd11341">
    <property type="entry name" value="AmyAc_Pullulanase_LD-like"/>
    <property type="match status" value="1"/>
</dbReference>
<keyword evidence="3 12" id="KW-0378">Hydrolase</keyword>
<evidence type="ECO:0000256" key="4">
    <source>
        <dbReference type="ARBA" id="ARBA00022837"/>
    </source>
</evidence>
<dbReference type="SUPFAM" id="SSF49452">
    <property type="entry name" value="Starch-binding domain-like"/>
    <property type="match status" value="1"/>
</dbReference>
<keyword evidence="10" id="KW-0812">Transmembrane</keyword>
<evidence type="ECO:0000313" key="13">
    <source>
        <dbReference type="Proteomes" id="UP001224122"/>
    </source>
</evidence>
<dbReference type="RefSeq" id="WP_307413922.1">
    <property type="nucleotide sequence ID" value="NZ_JAUSTW010000016.1"/>
</dbReference>
<dbReference type="InterPro" id="IPR014756">
    <property type="entry name" value="Ig_E-set"/>
</dbReference>
<dbReference type="Gene3D" id="2.60.40.10">
    <property type="entry name" value="Immunoglobulins"/>
    <property type="match status" value="1"/>
</dbReference>
<evidence type="ECO:0000256" key="3">
    <source>
        <dbReference type="ARBA" id="ARBA00022801"/>
    </source>
</evidence>
<feature type="domain" description="Glycosyl hydrolase family 13 catalytic" evidence="11">
    <location>
        <begin position="371"/>
        <end position="758"/>
    </location>
</feature>
<reference evidence="12 13" key="1">
    <citation type="submission" date="2023-07" db="EMBL/GenBank/DDBJ databases">
        <title>Genomic Encyclopedia of Type Strains, Phase IV (KMG-IV): sequencing the most valuable type-strain genomes for metagenomic binning, comparative biology and taxonomic classification.</title>
        <authorList>
            <person name="Goeker M."/>
        </authorList>
    </citation>
    <scope>NUCLEOTIDE SEQUENCE [LARGE SCALE GENOMIC DNA]</scope>
    <source>
        <strain evidence="12 13">DSM 27594</strain>
    </source>
</reference>
<evidence type="ECO:0000259" key="11">
    <source>
        <dbReference type="SMART" id="SM00642"/>
    </source>
</evidence>
<dbReference type="Pfam" id="PF03714">
    <property type="entry name" value="PUD"/>
    <property type="match status" value="1"/>
</dbReference>
<dbReference type="EMBL" id="JAUSTW010000016">
    <property type="protein sequence ID" value="MDQ0202066.1"/>
    <property type="molecule type" value="Genomic_DNA"/>
</dbReference>
<dbReference type="Gene3D" id="3.20.20.80">
    <property type="entry name" value="Glycosidases"/>
    <property type="match status" value="1"/>
</dbReference>
<dbReference type="Gene3D" id="2.60.40.1130">
    <property type="entry name" value="Rab geranylgeranyltransferase alpha-subunit, insert domain"/>
    <property type="match status" value="1"/>
</dbReference>
<dbReference type="SMART" id="SM00642">
    <property type="entry name" value="Aamy"/>
    <property type="match status" value="1"/>
</dbReference>
<evidence type="ECO:0000256" key="8">
    <source>
        <dbReference type="ARBA" id="ARBA00029618"/>
    </source>
</evidence>
<comment type="similarity">
    <text evidence="1">Belongs to the glycosyl hydrolase 13 family.</text>
</comment>
<dbReference type="PANTHER" id="PTHR43002">
    <property type="entry name" value="GLYCOGEN DEBRANCHING ENZYME"/>
    <property type="match status" value="1"/>
</dbReference>
<sequence length="855" mass="94701">MSFIRSKYNHYVILFIVSIMFLTVCIGSFSSHKTLADSNSTEVMVHYHRFDSNYTNWDLWMWPYQPVNGNGSAYEFSGTDDFGATADVQMPGDNTQIGLIVRKNDWSQKNSPGDLHIDLTKGHEVWIVQGDPNIYYNLSDAKAAAIPSVSNAYLDDEKTVLTKLSNPMTLTAGSSGFTVTDKTTGEQILVTSAINANPASSSGQTDLVQLTLASAPDVSHTLQVDAAGYKSVNIIPRNVLNLPRYYYSGSDLGNVYSNKATAFHVWAPTASDVQVLLYNSETGPITQQLEMQKSDNGTWKLQVPGNLKNWFYLYQVTVNGKTQTAVDPYVRAVSVNATRGMIVDLEDTNPAGWKEDHQQTPANPVDEVIYEAHVRDFSIDANSGMNYKGRYLAFTEHGTKGPNNVKTGIDSLKKLGITTVQLQPVEEFNSIDETQPNMYNWGYDPRNYNVPEGAYATTPEGTARITQLKQLIQSLHQDRIGINMDVVYNHTFSTLVSDFDKIVPQYYYRTDSAGNYTNGSGCGNEVAIEHPMAQKFVLDSVKYWVTEYHIDGFRFDLMALLGTDTMAKISKELHAINPGIVLYGEPWTGGTSGLPSDQLLTKGQQKGLGIGVFNDNIRNGLDGNVFEKSAQGFATGDPNQVDIIKNGVIGSIQDFTSAPSETINYVTSHDNMTLLDKIMTSNPNDSQADRIKMDELAQAVVFTSQGVPFMQGGEEMLRTKGGNDNSYNAGDQVNQFDWSRKAQFENVFDYYSGLIHLRDKHPAFRMTTADQIKQHLTFLDSPTNTVAFQLKDYANHDKWKNIIVMYNPNKTSQTLTLPSGNWTIVGLGDQVGENSLGHVTGKVQVPAISTIILKQ</sequence>
<dbReference type="CDD" id="cd10315">
    <property type="entry name" value="CBM41_pullulanase"/>
    <property type="match status" value="1"/>
</dbReference>
<evidence type="ECO:0000256" key="10">
    <source>
        <dbReference type="SAM" id="Phobius"/>
    </source>
</evidence>
<dbReference type="InterPro" id="IPR017853">
    <property type="entry name" value="GH"/>
</dbReference>
<dbReference type="Proteomes" id="UP001224122">
    <property type="component" value="Unassembled WGS sequence"/>
</dbReference>
<keyword evidence="10" id="KW-1133">Transmembrane helix</keyword>
<organism evidence="12 13">
    <name type="scientific">Neobacillus ginsengisoli</name>
    <dbReference type="NCBI Taxonomy" id="904295"/>
    <lineage>
        <taxon>Bacteria</taxon>
        <taxon>Bacillati</taxon>
        <taxon>Bacillota</taxon>
        <taxon>Bacilli</taxon>
        <taxon>Bacillales</taxon>
        <taxon>Bacillaceae</taxon>
        <taxon>Neobacillus</taxon>
    </lineage>
</organism>
<dbReference type="CDD" id="cd02860">
    <property type="entry name" value="E_set_Pullulanase"/>
    <property type="match status" value="1"/>
</dbReference>
<dbReference type="InterPro" id="IPR011840">
    <property type="entry name" value="PulA_typeI"/>
</dbReference>
<evidence type="ECO:0000256" key="9">
    <source>
        <dbReference type="ARBA" id="ARBA00031076"/>
    </source>
</evidence>
<comment type="caution">
    <text evidence="12">The sequence shown here is derived from an EMBL/GenBank/DDBJ whole genome shotgun (WGS) entry which is preliminary data.</text>
</comment>
<dbReference type="InterPro" id="IPR013784">
    <property type="entry name" value="Carb-bd-like_fold"/>
</dbReference>
<comment type="catalytic activity">
    <reaction evidence="6">
        <text>Hydrolysis of (1-&gt;6)-alpha-D-glucosidic linkages in pullulan, amylopectin and glycogen, and in the alpha- and beta-limit dextrins of amylopectin and glycogen.</text>
        <dbReference type="EC" id="3.2.1.41"/>
    </reaction>
</comment>
<evidence type="ECO:0000256" key="1">
    <source>
        <dbReference type="ARBA" id="ARBA00008061"/>
    </source>
</evidence>
<dbReference type="GO" id="GO:0051060">
    <property type="term" value="F:pullulanase activity"/>
    <property type="evidence" value="ECO:0007669"/>
    <property type="project" value="UniProtKB-EC"/>
</dbReference>
<dbReference type="Gene3D" id="2.60.40.1110">
    <property type="match status" value="1"/>
</dbReference>
<dbReference type="SUPFAM" id="SSF81296">
    <property type="entry name" value="E set domains"/>
    <property type="match status" value="1"/>
</dbReference>
<feature type="transmembrane region" description="Helical" evidence="10">
    <location>
        <begin position="12"/>
        <end position="30"/>
    </location>
</feature>
<evidence type="ECO:0000256" key="2">
    <source>
        <dbReference type="ARBA" id="ARBA00022729"/>
    </source>
</evidence>
<dbReference type="Pfam" id="PF21653">
    <property type="entry name" value="pulA_all-beta"/>
    <property type="match status" value="1"/>
</dbReference>
<dbReference type="Gene3D" id="2.60.40.1180">
    <property type="entry name" value="Golgi alpha-mannosidase II"/>
    <property type="match status" value="1"/>
</dbReference>
<dbReference type="SUPFAM" id="SSF51445">
    <property type="entry name" value="(Trans)glycosidases"/>
    <property type="match status" value="1"/>
</dbReference>
<dbReference type="InterPro" id="IPR013783">
    <property type="entry name" value="Ig-like_fold"/>
</dbReference>
<dbReference type="CDD" id="cd12963">
    <property type="entry name" value="X45_BaPul_like"/>
    <property type="match status" value="1"/>
</dbReference>
<dbReference type="InterPro" id="IPR005323">
    <property type="entry name" value="CBM41_pullulanase"/>
</dbReference>
<evidence type="ECO:0000256" key="5">
    <source>
        <dbReference type="ARBA" id="ARBA00023295"/>
    </source>
</evidence>
<evidence type="ECO:0000256" key="6">
    <source>
        <dbReference type="ARBA" id="ARBA00023965"/>
    </source>
</evidence>
<keyword evidence="10" id="KW-0472">Membrane</keyword>
<dbReference type="InterPro" id="IPR006047">
    <property type="entry name" value="GH13_cat_dom"/>
</dbReference>
<dbReference type="NCBIfam" id="TIGR02104">
    <property type="entry name" value="pulA_typeI"/>
    <property type="match status" value="1"/>
</dbReference>
<evidence type="ECO:0000313" key="12">
    <source>
        <dbReference type="EMBL" id="MDQ0202066.1"/>
    </source>
</evidence>
<dbReference type="InterPro" id="IPR013780">
    <property type="entry name" value="Glyco_hydro_b"/>
</dbReference>
<keyword evidence="4" id="KW-0106">Calcium</keyword>
<name>A0ABT9Y3E6_9BACI</name>
<accession>A0ABT9Y3E6</accession>